<reference evidence="2" key="1">
    <citation type="journal article" date="2019" name="J. Bacteriol.">
        <title>A Mutagenic Screen Identifies a TonB-Dependent Receptor Required for the Lanthanide Metal Switch in the Type I Methanotroph 'Methylotuvimicrobium buryatense' 5GB1C.</title>
        <authorList>
            <person name="Groom J.D."/>
            <person name="Ford S.M."/>
            <person name="Pesesky M.W."/>
            <person name="Lidstrom M.E."/>
        </authorList>
    </citation>
    <scope>NUCLEOTIDE SEQUENCE [LARGE SCALE GENOMIC DNA]</scope>
    <source>
        <strain evidence="2">5GB1C</strain>
    </source>
</reference>
<name>A0A4P9UL29_METBY</name>
<proteinExistence type="predicted"/>
<dbReference type="AlphaFoldDB" id="A0A4P9UL29"/>
<accession>A0A4P9UL29</accession>
<dbReference type="RefSeq" id="WP_138767053.1">
    <property type="nucleotide sequence ID" value="NZ_CP035467.1"/>
</dbReference>
<organism evidence="1 2">
    <name type="scientific">Methylotuvimicrobium buryatense</name>
    <name type="common">Methylomicrobium buryatense</name>
    <dbReference type="NCBI Taxonomy" id="95641"/>
    <lineage>
        <taxon>Bacteria</taxon>
        <taxon>Pseudomonadati</taxon>
        <taxon>Pseudomonadota</taxon>
        <taxon>Gammaproteobacteria</taxon>
        <taxon>Methylococcales</taxon>
        <taxon>Methylococcaceae</taxon>
        <taxon>Methylotuvimicrobium</taxon>
    </lineage>
</organism>
<keyword evidence="2" id="KW-1185">Reference proteome</keyword>
<dbReference type="EMBL" id="CP035467">
    <property type="protein sequence ID" value="QCW81053.1"/>
    <property type="molecule type" value="Genomic_DNA"/>
</dbReference>
<dbReference type="OrthoDB" id="5638364at2"/>
<evidence type="ECO:0000313" key="2">
    <source>
        <dbReference type="Proteomes" id="UP000305881"/>
    </source>
</evidence>
<protein>
    <submittedName>
        <fullName evidence="1">Uncharacterized protein</fullName>
    </submittedName>
</protein>
<gene>
    <name evidence="1" type="ORF">EQU24_01390</name>
</gene>
<evidence type="ECO:0000313" key="1">
    <source>
        <dbReference type="EMBL" id="QCW81053.1"/>
    </source>
</evidence>
<sequence length="157" mass="18419">MQINFTKKEYRILLDLIHIADWVLHAHSTDDRADTKDYRNLMQKLMSYAKEMGFEALVDFDKERGEYVTSGEFAGESVAEDYIEEFEDNTFWSQLIGRLSDRDAMRQTGVNHLSEIEMSERFKAIGEAEEKWITEIDNYGLSRIRIDDDETKPNVVH</sequence>
<dbReference type="Proteomes" id="UP000305881">
    <property type="component" value="Chromosome"/>
</dbReference>
<dbReference type="KEGG" id="mbur:EQU24_01390"/>